<accession>A0A7J6SDA5</accession>
<proteinExistence type="predicted"/>
<name>A0A7J6SDA5_PEROL</name>
<dbReference type="EMBL" id="JABANO010024714">
    <property type="protein sequence ID" value="KAF4721461.1"/>
    <property type="molecule type" value="Genomic_DNA"/>
</dbReference>
<gene>
    <name evidence="1" type="ORF">FOL46_000047</name>
    <name evidence="3" type="ORF">FOZ62_010312</name>
    <name evidence="2" type="ORF">FOZ63_018791</name>
</gene>
<evidence type="ECO:0000313" key="3">
    <source>
        <dbReference type="EMBL" id="KAF4730741.1"/>
    </source>
</evidence>
<dbReference type="AlphaFoldDB" id="A0A7J6SDA5"/>
<dbReference type="EMBL" id="JABANM010015628">
    <property type="protein sequence ID" value="KAF4730741.1"/>
    <property type="molecule type" value="Genomic_DNA"/>
</dbReference>
<dbReference type="EMBL" id="JABANN010000001">
    <property type="protein sequence ID" value="KAF4676585.1"/>
    <property type="molecule type" value="Genomic_DNA"/>
</dbReference>
<evidence type="ECO:0000313" key="2">
    <source>
        <dbReference type="EMBL" id="KAF4721461.1"/>
    </source>
</evidence>
<comment type="caution">
    <text evidence="3">The sequence shown here is derived from an EMBL/GenBank/DDBJ whole genome shotgun (WGS) entry which is preliminary data.</text>
</comment>
<dbReference type="OMA" id="HRAFHYT"/>
<sequence>MMMPPPPSKVPAPIRKVQGAVQDIWTNGGHQAFHYTVIPAIFAYGLYQGNEFTLNPVELFKKIVFS</sequence>
<evidence type="ECO:0000313" key="6">
    <source>
        <dbReference type="Proteomes" id="UP000574390"/>
    </source>
</evidence>
<evidence type="ECO:0000313" key="1">
    <source>
        <dbReference type="EMBL" id="KAF4676585.1"/>
    </source>
</evidence>
<protein>
    <submittedName>
        <fullName evidence="3">Uncharacterized protein</fullName>
    </submittedName>
</protein>
<evidence type="ECO:0000313" key="5">
    <source>
        <dbReference type="Proteomes" id="UP000572268"/>
    </source>
</evidence>
<evidence type="ECO:0000313" key="4">
    <source>
        <dbReference type="Proteomes" id="UP000553632"/>
    </source>
</evidence>
<keyword evidence="4" id="KW-1185">Reference proteome</keyword>
<dbReference type="Proteomes" id="UP000574390">
    <property type="component" value="Unassembled WGS sequence"/>
</dbReference>
<dbReference type="Proteomes" id="UP000572268">
    <property type="component" value="Unassembled WGS sequence"/>
</dbReference>
<reference evidence="4 5" key="1">
    <citation type="submission" date="2020-04" db="EMBL/GenBank/DDBJ databases">
        <title>Perkinsus olseni comparative genomics.</title>
        <authorList>
            <person name="Bogema D.R."/>
        </authorList>
    </citation>
    <scope>NUCLEOTIDE SEQUENCE [LARGE SCALE GENOMIC DNA]</scope>
    <source>
        <strain evidence="3">ATCC PRA-205</strain>
        <strain evidence="2 4">ATCC PRA-207</strain>
        <strain evidence="1">ATCC PRA-31</strain>
    </source>
</reference>
<dbReference type="Proteomes" id="UP000553632">
    <property type="component" value="Unassembled WGS sequence"/>
</dbReference>
<organism evidence="3 6">
    <name type="scientific">Perkinsus olseni</name>
    <name type="common">Perkinsus atlanticus</name>
    <dbReference type="NCBI Taxonomy" id="32597"/>
    <lineage>
        <taxon>Eukaryota</taxon>
        <taxon>Sar</taxon>
        <taxon>Alveolata</taxon>
        <taxon>Perkinsozoa</taxon>
        <taxon>Perkinsea</taxon>
        <taxon>Perkinsida</taxon>
        <taxon>Perkinsidae</taxon>
        <taxon>Perkinsus</taxon>
    </lineage>
</organism>